<evidence type="ECO:0000256" key="2">
    <source>
        <dbReference type="SAM" id="Phobius"/>
    </source>
</evidence>
<feature type="transmembrane region" description="Helical" evidence="2">
    <location>
        <begin position="12"/>
        <end position="32"/>
    </location>
</feature>
<protein>
    <submittedName>
        <fullName evidence="3">Uncharacterized protein</fullName>
    </submittedName>
</protein>
<sequence length="447" mass="49521">MQTCIPLNEKTVTTVFLLGLIILLFFAGCAVVKTNYSSDIAKDATVYYYLPETLLNIHVTAKVAVVYTKKDSVLTPYSRVLSERFELMPEMIADTRELLSLNYKPNALMTDSIKYAVNAKGLLETVNVVTEDKTAAIVEAIAQGSEVILPLSDADKKNWAGDQPILAGSFVKIKDFTDTIAIKVSELSQVPKEVHWNLVLENEVKPEALPATLAANFNISSDNLSKLPRAVSRPGIDTTIGYLLTKRDSNRREVKGILTRPLKNITVKISPISESKPDQIQSQTSYVTIADPGKLIVIPIKRTAFVRQTNNVTIADGVVLSNSIYKPSSVEGFISIPINIAKSIVSIPAQLIQFRIDNTKRSTTLENEKLNYEKSLLQNQMYTLQKGLQMDSLQLEIQKADIRSQQALEKLKAELQTSLSTAQIAQLQTQHQLDSLKQVIDSLTTQN</sequence>
<organism evidence="3 4">
    <name type="scientific">Arachidicoccus rhizosphaerae</name>
    <dbReference type="NCBI Taxonomy" id="551991"/>
    <lineage>
        <taxon>Bacteria</taxon>
        <taxon>Pseudomonadati</taxon>
        <taxon>Bacteroidota</taxon>
        <taxon>Chitinophagia</taxon>
        <taxon>Chitinophagales</taxon>
        <taxon>Chitinophagaceae</taxon>
        <taxon>Arachidicoccus</taxon>
    </lineage>
</organism>
<evidence type="ECO:0000313" key="3">
    <source>
        <dbReference type="EMBL" id="SDZ93648.1"/>
    </source>
</evidence>
<dbReference type="Proteomes" id="UP000199041">
    <property type="component" value="Unassembled WGS sequence"/>
</dbReference>
<keyword evidence="2" id="KW-0472">Membrane</keyword>
<keyword evidence="2" id="KW-0812">Transmembrane</keyword>
<keyword evidence="4" id="KW-1185">Reference proteome</keyword>
<feature type="coiled-coil region" evidence="1">
    <location>
        <begin position="390"/>
        <end position="428"/>
    </location>
</feature>
<evidence type="ECO:0000313" key="4">
    <source>
        <dbReference type="Proteomes" id="UP000199041"/>
    </source>
</evidence>
<dbReference type="OrthoDB" id="7247547at2"/>
<dbReference type="RefSeq" id="WP_091394722.1">
    <property type="nucleotide sequence ID" value="NZ_FNQY01000004.1"/>
</dbReference>
<proteinExistence type="predicted"/>
<name>A0A1H3X541_9BACT</name>
<gene>
    <name evidence="3" type="ORF">SAMN05192529_104168</name>
</gene>
<keyword evidence="2" id="KW-1133">Transmembrane helix</keyword>
<evidence type="ECO:0000256" key="1">
    <source>
        <dbReference type="SAM" id="Coils"/>
    </source>
</evidence>
<dbReference type="EMBL" id="FNQY01000004">
    <property type="protein sequence ID" value="SDZ93648.1"/>
    <property type="molecule type" value="Genomic_DNA"/>
</dbReference>
<accession>A0A1H3X541</accession>
<keyword evidence="1" id="KW-0175">Coiled coil</keyword>
<dbReference type="AlphaFoldDB" id="A0A1H3X541"/>
<reference evidence="3 4" key="1">
    <citation type="submission" date="2016-10" db="EMBL/GenBank/DDBJ databases">
        <authorList>
            <person name="de Groot N.N."/>
        </authorList>
    </citation>
    <scope>NUCLEOTIDE SEQUENCE [LARGE SCALE GENOMIC DNA]</scope>
    <source>
        <strain evidence="3 4">Vu-144</strain>
    </source>
</reference>